<reference evidence="1 2" key="1">
    <citation type="submission" date="2010-08" db="EMBL/GenBank/DDBJ databases">
        <authorList>
            <person name="Weinstock G."/>
            <person name="Sodergren E."/>
            <person name="Clifton S."/>
            <person name="Fulton L."/>
            <person name="Fulton B."/>
            <person name="Courtney L."/>
            <person name="Fronick C."/>
            <person name="Harrison M."/>
            <person name="Strong C."/>
            <person name="Farmer C."/>
            <person name="Delahaunty K."/>
            <person name="Markovic C."/>
            <person name="Hall O."/>
            <person name="Minx P."/>
            <person name="Tomlinson C."/>
            <person name="Mitreva M."/>
            <person name="Hou S."/>
            <person name="Chen J."/>
            <person name="Wollam A."/>
            <person name="Pepin K.H."/>
            <person name="Johnson M."/>
            <person name="Bhonagiri V."/>
            <person name="Zhang X."/>
            <person name="Suruliraj S."/>
            <person name="Warren W."/>
            <person name="Chinwalla A."/>
            <person name="Mardis E.R."/>
            <person name="Wilson R.K."/>
        </authorList>
    </citation>
    <scope>NUCLEOTIDE SEQUENCE [LARGE SCALE GENOMIC DNA]</scope>
    <source>
        <strain evidence="1 2">KLE1255</strain>
    </source>
</reference>
<sequence length="52" mass="5966">MTLAHTYIFSASASPSYAYLRGQFLFLQVYYAPITEFLRFQPSPLQRSIDTG</sequence>
<dbReference type="EMBL" id="AECU01000238">
    <property type="protein sequence ID" value="EFQ05358.1"/>
    <property type="molecule type" value="Genomic_DNA"/>
</dbReference>
<name>E2ZN84_9FIRM</name>
<organism evidence="1 2">
    <name type="scientific">Faecalibacterium cf. prausnitzii KLE1255</name>
    <dbReference type="NCBI Taxonomy" id="748224"/>
    <lineage>
        <taxon>Bacteria</taxon>
        <taxon>Bacillati</taxon>
        <taxon>Bacillota</taxon>
        <taxon>Clostridia</taxon>
        <taxon>Eubacteriales</taxon>
        <taxon>Oscillospiraceae</taxon>
        <taxon>Faecalibacterium</taxon>
    </lineage>
</organism>
<accession>E2ZN84</accession>
<gene>
    <name evidence="1" type="ORF">HMPREF9436_03162</name>
</gene>
<dbReference type="BioCyc" id="FCF748224-HMP:GTSS-1416-MONOMER"/>
<dbReference type="HOGENOM" id="CLU_3080041_0_0_9"/>
<comment type="caution">
    <text evidence="1">The sequence shown here is derived from an EMBL/GenBank/DDBJ whole genome shotgun (WGS) entry which is preliminary data.</text>
</comment>
<proteinExistence type="predicted"/>
<dbReference type="Proteomes" id="UP000006028">
    <property type="component" value="Unassembled WGS sequence"/>
</dbReference>
<evidence type="ECO:0000313" key="1">
    <source>
        <dbReference type="EMBL" id="EFQ05358.1"/>
    </source>
</evidence>
<protein>
    <submittedName>
        <fullName evidence="1">Uncharacterized protein</fullName>
    </submittedName>
</protein>
<dbReference type="AlphaFoldDB" id="E2ZN84"/>
<evidence type="ECO:0000313" key="2">
    <source>
        <dbReference type="Proteomes" id="UP000006028"/>
    </source>
</evidence>